<dbReference type="EMBL" id="BK015566">
    <property type="protein sequence ID" value="DAE13471.1"/>
    <property type="molecule type" value="Genomic_DNA"/>
</dbReference>
<evidence type="ECO:0000313" key="1">
    <source>
        <dbReference type="EMBL" id="DAE13471.1"/>
    </source>
</evidence>
<sequence length="31" mass="3642">MTRNIPSHSFIFRTLQMIQEAFPILYLLACS</sequence>
<name>A0A8S5Q2B4_9CAUD</name>
<organism evidence="1">
    <name type="scientific">Myoviridae sp. ctMYT7</name>
    <dbReference type="NCBI Taxonomy" id="2825087"/>
    <lineage>
        <taxon>Viruses</taxon>
        <taxon>Duplodnaviria</taxon>
        <taxon>Heunggongvirae</taxon>
        <taxon>Uroviricota</taxon>
        <taxon>Caudoviricetes</taxon>
    </lineage>
</organism>
<reference evidence="1" key="1">
    <citation type="journal article" date="2021" name="Proc. Natl. Acad. Sci. U.S.A.">
        <title>A Catalog of Tens of Thousands of Viruses from Human Metagenomes Reveals Hidden Associations with Chronic Diseases.</title>
        <authorList>
            <person name="Tisza M.J."/>
            <person name="Buck C.B."/>
        </authorList>
    </citation>
    <scope>NUCLEOTIDE SEQUENCE</scope>
    <source>
        <strain evidence="1">CtMYT7</strain>
    </source>
</reference>
<accession>A0A8S5Q2B4</accession>
<protein>
    <submittedName>
        <fullName evidence="1">Uncharacterized protein</fullName>
    </submittedName>
</protein>
<proteinExistence type="predicted"/>